<feature type="transmembrane region" description="Helical" evidence="2">
    <location>
        <begin position="53"/>
        <end position="78"/>
    </location>
</feature>
<feature type="transmembrane region" description="Helical" evidence="2">
    <location>
        <begin position="164"/>
        <end position="185"/>
    </location>
</feature>
<proteinExistence type="predicted"/>
<keyword evidence="2" id="KW-0472">Membrane</keyword>
<dbReference type="InterPro" id="IPR056442">
    <property type="entry name" value="GINT1_N"/>
</dbReference>
<dbReference type="EMBL" id="LIHL02000014">
    <property type="protein sequence ID" value="KAF5446242.1"/>
    <property type="molecule type" value="Genomic_DNA"/>
</dbReference>
<feature type="domain" description="Glucosamine inositolphosphorylceramide transferase 1 N-terminal" evidence="3">
    <location>
        <begin position="100"/>
        <end position="173"/>
    </location>
</feature>
<dbReference type="Gramene" id="Jr14_04270_p1">
    <property type="protein sequence ID" value="cds.Jr14_04270_p1"/>
    <property type="gene ID" value="Jr14_04270"/>
</dbReference>
<protein>
    <recommendedName>
        <fullName evidence="3">Glucosamine inositolphosphorylceramide transferase 1 N-terminal domain-containing protein</fullName>
    </recommendedName>
</protein>
<dbReference type="Pfam" id="PF24793">
    <property type="entry name" value="GINT1_N"/>
    <property type="match status" value="1"/>
</dbReference>
<evidence type="ECO:0000313" key="4">
    <source>
        <dbReference type="EMBL" id="KAF5446242.1"/>
    </source>
</evidence>
<dbReference type="PANTHER" id="PTHR43772:SF2">
    <property type="entry name" value="PUTATIVE (AFU_ORTHOLOGUE AFUA_2G04480)-RELATED"/>
    <property type="match status" value="1"/>
</dbReference>
<keyword evidence="2" id="KW-0812">Transmembrane</keyword>
<evidence type="ECO:0000259" key="3">
    <source>
        <dbReference type="Pfam" id="PF24793"/>
    </source>
</evidence>
<evidence type="ECO:0000313" key="5">
    <source>
        <dbReference type="Proteomes" id="UP000619265"/>
    </source>
</evidence>
<keyword evidence="2" id="KW-1133">Transmembrane helix</keyword>
<organism evidence="4 5">
    <name type="scientific">Juglans regia</name>
    <name type="common">English walnut</name>
    <dbReference type="NCBI Taxonomy" id="51240"/>
    <lineage>
        <taxon>Eukaryota</taxon>
        <taxon>Viridiplantae</taxon>
        <taxon>Streptophyta</taxon>
        <taxon>Embryophyta</taxon>
        <taxon>Tracheophyta</taxon>
        <taxon>Spermatophyta</taxon>
        <taxon>Magnoliopsida</taxon>
        <taxon>eudicotyledons</taxon>
        <taxon>Gunneridae</taxon>
        <taxon>Pentapetalae</taxon>
        <taxon>rosids</taxon>
        <taxon>fabids</taxon>
        <taxon>Fagales</taxon>
        <taxon>Juglandaceae</taxon>
        <taxon>Juglans</taxon>
    </lineage>
</organism>
<accession>A0A833WUI4</accession>
<gene>
    <name evidence="4" type="ORF">F2P56_031882</name>
</gene>
<dbReference type="PANTHER" id="PTHR43772">
    <property type="entry name" value="ENDO-1,4-BETA-XYLANASE"/>
    <property type="match status" value="1"/>
</dbReference>
<evidence type="ECO:0000256" key="2">
    <source>
        <dbReference type="SAM" id="Phobius"/>
    </source>
</evidence>
<dbReference type="InterPro" id="IPR052176">
    <property type="entry name" value="Glycosyl_Hydrlase_43_Enz"/>
</dbReference>
<dbReference type="AlphaFoldDB" id="A0A833WUI4"/>
<sequence>MGGLSPTMMATKAAGCGGGANGGGASGNCCDMSVRCWCRWHCKDHQHGGHHRLLSSGFLFFLGCFVLLGSIGMLYAWLAFTPTFRTTLAGSRPSSSLLGCQEDNEGSWSVGVFYGDSPFSLKPIEAMNVWKDGSAAWPVANPVLTCASVSDAGFPSNFVADPFLYIKVVILSLILDFPLLSFIFFTPLRFSLFVALL</sequence>
<reference evidence="4" key="1">
    <citation type="submission" date="2015-10" db="EMBL/GenBank/DDBJ databases">
        <authorList>
            <person name="Martinez-Garcia P.J."/>
            <person name="Crepeau M.W."/>
            <person name="Puiu D."/>
            <person name="Gonzalez-Ibeas D."/>
            <person name="Whalen J."/>
            <person name="Stevens K."/>
            <person name="Paul R."/>
            <person name="Butterfield T."/>
            <person name="Britton M."/>
            <person name="Reagan R."/>
            <person name="Chakraborty S."/>
            <person name="Walawage S.L."/>
            <person name="Vasquez-Gross H.A."/>
            <person name="Cardeno C."/>
            <person name="Famula R."/>
            <person name="Pratt K."/>
            <person name="Kuruganti S."/>
            <person name="Aradhya M.K."/>
            <person name="Leslie C.A."/>
            <person name="Dandekar A.M."/>
            <person name="Salzberg S.L."/>
            <person name="Wegrzyn J.L."/>
            <person name="Langley C.H."/>
            <person name="Neale D.B."/>
        </authorList>
    </citation>
    <scope>NUCLEOTIDE SEQUENCE</scope>
    <source>
        <tissue evidence="4">Leaves</tissue>
    </source>
</reference>
<comment type="caution">
    <text evidence="4">The sequence shown here is derived from an EMBL/GenBank/DDBJ whole genome shotgun (WGS) entry which is preliminary data.</text>
</comment>
<evidence type="ECO:0000256" key="1">
    <source>
        <dbReference type="ARBA" id="ARBA00023277"/>
    </source>
</evidence>
<dbReference type="Proteomes" id="UP000619265">
    <property type="component" value="Unassembled WGS sequence"/>
</dbReference>
<keyword evidence="1" id="KW-0119">Carbohydrate metabolism</keyword>
<reference evidence="4" key="2">
    <citation type="submission" date="2020-03" db="EMBL/GenBank/DDBJ databases">
        <title>Walnut 2.0.</title>
        <authorList>
            <person name="Marrano A."/>
            <person name="Britton M."/>
            <person name="Zimin A.V."/>
            <person name="Zaini P.A."/>
            <person name="Workman R."/>
            <person name="Puiu D."/>
            <person name="Bianco L."/>
            <person name="Allen B.J."/>
            <person name="Troggio M."/>
            <person name="Leslie C.A."/>
            <person name="Timp W."/>
            <person name="Dendekar A."/>
            <person name="Salzberg S.L."/>
            <person name="Neale D.B."/>
        </authorList>
    </citation>
    <scope>NUCLEOTIDE SEQUENCE</scope>
    <source>
        <tissue evidence="4">Leaves</tissue>
    </source>
</reference>
<name>A0A833WUI4_JUGRE</name>